<feature type="binding site" evidence="10">
    <location>
        <begin position="11"/>
        <end position="13"/>
    </location>
    <ligand>
        <name>UDP-N-acetyl-alpha-D-glucosamine</name>
        <dbReference type="ChEBI" id="CHEBI:57705"/>
    </ligand>
</feature>
<keyword evidence="8 10" id="KW-0131">Cell cycle</keyword>
<feature type="binding site" evidence="10">
    <location>
        <position position="313"/>
    </location>
    <ligand>
        <name>UDP-N-acetyl-alpha-D-glucosamine</name>
        <dbReference type="ChEBI" id="CHEBI:57705"/>
    </ligand>
</feature>
<evidence type="ECO:0000256" key="2">
    <source>
        <dbReference type="ARBA" id="ARBA00022618"/>
    </source>
</evidence>
<dbReference type="UniPathway" id="UPA00219"/>
<evidence type="ECO:0000256" key="3">
    <source>
        <dbReference type="ARBA" id="ARBA00022676"/>
    </source>
</evidence>
<evidence type="ECO:0000256" key="10">
    <source>
        <dbReference type="HAMAP-Rule" id="MF_00033"/>
    </source>
</evidence>
<evidence type="ECO:0000256" key="8">
    <source>
        <dbReference type="ARBA" id="ARBA00023306"/>
    </source>
</evidence>
<evidence type="ECO:0000259" key="11">
    <source>
        <dbReference type="Pfam" id="PF03033"/>
    </source>
</evidence>
<keyword evidence="7 10" id="KW-0472">Membrane</keyword>
<keyword evidence="4 10" id="KW-0808">Transferase</keyword>
<dbReference type="Gene3D" id="3.40.50.2000">
    <property type="entry name" value="Glycogen Phosphorylase B"/>
    <property type="match status" value="2"/>
</dbReference>
<feature type="domain" description="Glycosyltransferase family 28 N-terminal" evidence="11">
    <location>
        <begin position="4"/>
        <end position="145"/>
    </location>
</feature>
<name>A0A2M7H1S0_9BACT</name>
<dbReference type="PANTHER" id="PTHR21015:SF22">
    <property type="entry name" value="GLYCOSYLTRANSFERASE"/>
    <property type="match status" value="1"/>
</dbReference>
<dbReference type="AlphaFoldDB" id="A0A2M7H1S0"/>
<dbReference type="PANTHER" id="PTHR21015">
    <property type="entry name" value="UDP-N-ACETYLGLUCOSAMINE--N-ACETYLMURAMYL-(PENTAPEPTIDE) PYROPHOSPHORYL-UNDECAPRENOL N-ACETYLGLUCOSAMINE TRANSFERASE 1"/>
    <property type="match status" value="1"/>
</dbReference>
<keyword evidence="9 10" id="KW-0961">Cell wall biogenesis/degradation</keyword>
<evidence type="ECO:0000256" key="1">
    <source>
        <dbReference type="ARBA" id="ARBA00022475"/>
    </source>
</evidence>
<protein>
    <recommendedName>
        <fullName evidence="10">UDP-N-acetylglucosamine--N-acetylmuramyl-(pentapeptide) pyrophosphoryl-undecaprenol N-acetylglucosamine transferase</fullName>
        <ecNumber evidence="10">2.4.1.227</ecNumber>
    </recommendedName>
    <alternativeName>
        <fullName evidence="10">Undecaprenyl-PP-MurNAc-pentapeptide-UDPGlcNAc GlcNAc transferase</fullName>
    </alternativeName>
</protein>
<comment type="similarity">
    <text evidence="10">Belongs to the glycosyltransferase 28 family. MurG subfamily.</text>
</comment>
<evidence type="ECO:0000259" key="12">
    <source>
        <dbReference type="Pfam" id="PF04101"/>
    </source>
</evidence>
<comment type="caution">
    <text evidence="10">Lacks conserved residue(s) required for the propagation of feature annotation.</text>
</comment>
<dbReference type="GO" id="GO:0008360">
    <property type="term" value="P:regulation of cell shape"/>
    <property type="evidence" value="ECO:0007669"/>
    <property type="project" value="UniProtKB-KW"/>
</dbReference>
<dbReference type="Pfam" id="PF03033">
    <property type="entry name" value="Glyco_transf_28"/>
    <property type="match status" value="1"/>
</dbReference>
<reference evidence="14" key="1">
    <citation type="submission" date="2017-09" db="EMBL/GenBank/DDBJ databases">
        <title>Depth-based differentiation of microbial function through sediment-hosted aquifers and enrichment of novel symbionts in the deep terrestrial subsurface.</title>
        <authorList>
            <person name="Probst A.J."/>
            <person name="Ladd B."/>
            <person name="Jarett J.K."/>
            <person name="Geller-Mcgrath D.E."/>
            <person name="Sieber C.M.K."/>
            <person name="Emerson J.B."/>
            <person name="Anantharaman K."/>
            <person name="Thomas B.C."/>
            <person name="Malmstrom R."/>
            <person name="Stieglmeier M."/>
            <person name="Klingl A."/>
            <person name="Woyke T."/>
            <person name="Ryan C.M."/>
            <person name="Banfield J.F."/>
        </authorList>
    </citation>
    <scope>NUCLEOTIDE SEQUENCE [LARGE SCALE GENOMIC DNA]</scope>
</reference>
<dbReference type="InterPro" id="IPR006009">
    <property type="entry name" value="GlcNAc_MurG"/>
</dbReference>
<comment type="catalytic activity">
    <reaction evidence="10">
        <text>di-trans,octa-cis-undecaprenyl diphospho-N-acetyl-alpha-D-muramoyl-L-alanyl-D-glutamyl-meso-2,6-diaminopimeloyl-D-alanyl-D-alanine + UDP-N-acetyl-alpha-D-glucosamine = di-trans,octa-cis-undecaprenyl diphospho-[N-acetyl-alpha-D-glucosaminyl-(1-&gt;4)]-N-acetyl-alpha-D-muramoyl-L-alanyl-D-glutamyl-meso-2,6-diaminopimeloyl-D-alanyl-D-alanine + UDP + H(+)</text>
        <dbReference type="Rhea" id="RHEA:31227"/>
        <dbReference type="ChEBI" id="CHEBI:15378"/>
        <dbReference type="ChEBI" id="CHEBI:57705"/>
        <dbReference type="ChEBI" id="CHEBI:58223"/>
        <dbReference type="ChEBI" id="CHEBI:61387"/>
        <dbReference type="ChEBI" id="CHEBI:61388"/>
        <dbReference type="EC" id="2.4.1.227"/>
    </reaction>
</comment>
<organism evidence="13 14">
    <name type="scientific">Candidatus Nealsonbacteria bacterium CG15_BIG_FIL_POST_REV_8_21_14_020_37_12</name>
    <dbReference type="NCBI Taxonomy" id="1974716"/>
    <lineage>
        <taxon>Bacteria</taxon>
        <taxon>Candidatus Nealsoniibacteriota</taxon>
    </lineage>
</organism>
<keyword evidence="1 10" id="KW-1003">Cell membrane</keyword>
<evidence type="ECO:0000313" key="13">
    <source>
        <dbReference type="EMBL" id="PIW35249.1"/>
    </source>
</evidence>
<evidence type="ECO:0000256" key="9">
    <source>
        <dbReference type="ARBA" id="ARBA00023316"/>
    </source>
</evidence>
<dbReference type="GO" id="GO:0050511">
    <property type="term" value="F:undecaprenyldiphospho-muramoylpentapeptide beta-N-acetylglucosaminyltransferase activity"/>
    <property type="evidence" value="ECO:0007669"/>
    <property type="project" value="UniProtKB-UniRule"/>
</dbReference>
<dbReference type="GO" id="GO:0051991">
    <property type="term" value="F:UDP-N-acetyl-D-glucosamine:N-acetylmuramoyl-L-alanyl-D-glutamyl-meso-2,6-diaminopimelyl-D-alanyl-D-alanine-diphosphoundecaprenol 4-beta-N-acetylglucosaminlytransferase activity"/>
    <property type="evidence" value="ECO:0007669"/>
    <property type="project" value="RHEA"/>
</dbReference>
<keyword evidence="6 10" id="KW-0573">Peptidoglycan synthesis</keyword>
<keyword evidence="5 10" id="KW-0133">Cell shape</keyword>
<keyword evidence="3 10" id="KW-0328">Glycosyltransferase</keyword>
<dbReference type="SUPFAM" id="SSF53756">
    <property type="entry name" value="UDP-Glycosyltransferase/glycogen phosphorylase"/>
    <property type="match status" value="1"/>
</dbReference>
<comment type="subcellular location">
    <subcellularLocation>
        <location evidence="10">Cell membrane</location>
        <topology evidence="10">Peripheral membrane protein</topology>
        <orientation evidence="10">Cytoplasmic side</orientation>
    </subcellularLocation>
</comment>
<dbReference type="GO" id="GO:0071555">
    <property type="term" value="P:cell wall organization"/>
    <property type="evidence" value="ECO:0007669"/>
    <property type="project" value="UniProtKB-KW"/>
</dbReference>
<accession>A0A2M7H1S0</accession>
<dbReference type="GO" id="GO:0005886">
    <property type="term" value="C:plasma membrane"/>
    <property type="evidence" value="ECO:0007669"/>
    <property type="project" value="UniProtKB-SubCell"/>
</dbReference>
<comment type="caution">
    <text evidence="13">The sequence shown here is derived from an EMBL/GenBank/DDBJ whole genome shotgun (WGS) entry which is preliminary data.</text>
</comment>
<feature type="binding site" evidence="10">
    <location>
        <position position="206"/>
    </location>
    <ligand>
        <name>UDP-N-acetyl-alpha-D-glucosamine</name>
        <dbReference type="ChEBI" id="CHEBI:57705"/>
    </ligand>
</feature>
<feature type="domain" description="Glycosyl transferase family 28 C-terminal" evidence="12">
    <location>
        <begin position="199"/>
        <end position="368"/>
    </location>
</feature>
<dbReference type="Proteomes" id="UP000230215">
    <property type="component" value="Unassembled WGS sequence"/>
</dbReference>
<dbReference type="HAMAP" id="MF_00033">
    <property type="entry name" value="MurG"/>
    <property type="match status" value="1"/>
</dbReference>
<comment type="pathway">
    <text evidence="10">Cell wall biogenesis; peptidoglycan biosynthesis.</text>
</comment>
<dbReference type="GO" id="GO:0009252">
    <property type="term" value="P:peptidoglycan biosynthetic process"/>
    <property type="evidence" value="ECO:0007669"/>
    <property type="project" value="UniProtKB-UniRule"/>
</dbReference>
<keyword evidence="2 10" id="KW-0132">Cell division</keyword>
<evidence type="ECO:0000313" key="14">
    <source>
        <dbReference type="Proteomes" id="UP000230215"/>
    </source>
</evidence>
<dbReference type="EMBL" id="PFGB01000017">
    <property type="protein sequence ID" value="PIW35249.1"/>
    <property type="molecule type" value="Genomic_DNA"/>
</dbReference>
<dbReference type="EC" id="2.4.1.227" evidence="10"/>
<dbReference type="GO" id="GO:0051301">
    <property type="term" value="P:cell division"/>
    <property type="evidence" value="ECO:0007669"/>
    <property type="project" value="UniProtKB-KW"/>
</dbReference>
<gene>
    <name evidence="10" type="primary">murG</name>
    <name evidence="13" type="ORF">COW25_00545</name>
</gene>
<dbReference type="InterPro" id="IPR007235">
    <property type="entry name" value="Glyco_trans_28_C"/>
</dbReference>
<evidence type="ECO:0000256" key="6">
    <source>
        <dbReference type="ARBA" id="ARBA00022984"/>
    </source>
</evidence>
<proteinExistence type="inferred from homology"/>
<dbReference type="CDD" id="cd03785">
    <property type="entry name" value="GT28_MurG"/>
    <property type="match status" value="1"/>
</dbReference>
<comment type="function">
    <text evidence="10">Cell wall formation. Catalyzes the transfer of a GlcNAc subunit on undecaprenyl-pyrophosphoryl-MurNAc-pentapeptide (lipid intermediate I) to form undecaprenyl-pyrophosphoryl-MurNAc-(pentapeptide)GlcNAc (lipid intermediate II).</text>
</comment>
<evidence type="ECO:0000256" key="7">
    <source>
        <dbReference type="ARBA" id="ARBA00023136"/>
    </source>
</evidence>
<dbReference type="Pfam" id="PF04101">
    <property type="entry name" value="Glyco_tran_28_C"/>
    <property type="match status" value="1"/>
</dbReference>
<sequence>MLRILFAGGGTGGHIYPILAVAEELRISGDNMEMDLRYFGVPGNYKKFLEAKGIKVSGIFSAKLRRYSDIRNLIDILFFLPLSCIQALWKVFWFMPDILFSKGGPGALPVVLACRLYRIPVIIHDSDSIMGLANKLSSHFAQRIAVSFSSAIEDLAQKNPKLSGKTALIGNPVRRSLLSAVVDSQAAKKLFGFDSEKPVILVIGGSQGAVKINNFIVETAAELVKKFQILHQTGIKNFDSAKTELNSILQNFSEEEKKNYKLIPYFEKDMADAYSAADLVVSRASSGSIFEIAFFGKPSILIPLPEEVVGVHQTKNAYEYAKTGAGIVIEEPNLKQNLFMAQLEKIFLNPERFKSMSAAAKQFSKPQAGKMIAEEIFRMIERS</sequence>
<evidence type="ECO:0000256" key="4">
    <source>
        <dbReference type="ARBA" id="ARBA00022679"/>
    </source>
</evidence>
<dbReference type="InterPro" id="IPR004276">
    <property type="entry name" value="GlycoTrans_28_N"/>
</dbReference>
<feature type="binding site" evidence="10">
    <location>
        <position position="174"/>
    </location>
    <ligand>
        <name>UDP-N-acetyl-alpha-D-glucosamine</name>
        <dbReference type="ChEBI" id="CHEBI:57705"/>
    </ligand>
</feature>
<evidence type="ECO:0000256" key="5">
    <source>
        <dbReference type="ARBA" id="ARBA00022960"/>
    </source>
</evidence>
<dbReference type="GO" id="GO:0005975">
    <property type="term" value="P:carbohydrate metabolic process"/>
    <property type="evidence" value="ECO:0007669"/>
    <property type="project" value="InterPro"/>
</dbReference>